<feature type="region of interest" description="Disordered" evidence="6">
    <location>
        <begin position="427"/>
        <end position="479"/>
    </location>
</feature>
<dbReference type="InterPro" id="IPR045234">
    <property type="entry name" value="Unkempt-like"/>
</dbReference>
<feature type="region of interest" description="Disordered" evidence="6">
    <location>
        <begin position="137"/>
        <end position="168"/>
    </location>
</feature>
<feature type="compositionally biased region" description="Low complexity" evidence="6">
    <location>
        <begin position="522"/>
        <end position="545"/>
    </location>
</feature>
<dbReference type="EMBL" id="JALJOV010000254">
    <property type="protein sequence ID" value="KAK9865386.1"/>
    <property type="molecule type" value="Genomic_DNA"/>
</dbReference>
<dbReference type="PANTHER" id="PTHR14493">
    <property type="entry name" value="UNKEMPT FAMILY MEMBER"/>
    <property type="match status" value="1"/>
</dbReference>
<keyword evidence="2 5" id="KW-0863">Zinc-finger</keyword>
<feature type="region of interest" description="Disordered" evidence="6">
    <location>
        <begin position="490"/>
        <end position="509"/>
    </location>
</feature>
<evidence type="ECO:0000313" key="9">
    <source>
        <dbReference type="Proteomes" id="UP001485043"/>
    </source>
</evidence>
<dbReference type="InterPro" id="IPR000571">
    <property type="entry name" value="Znf_CCCH"/>
</dbReference>
<evidence type="ECO:0000256" key="6">
    <source>
        <dbReference type="SAM" id="MobiDB-lite"/>
    </source>
</evidence>
<dbReference type="Gene3D" id="3.30.1370.210">
    <property type="match status" value="1"/>
</dbReference>
<feature type="compositionally biased region" description="Polar residues" evidence="6">
    <location>
        <begin position="603"/>
        <end position="624"/>
    </location>
</feature>
<comment type="caution">
    <text evidence="8">The sequence shown here is derived from an EMBL/GenBank/DDBJ whole genome shotgun (WGS) entry which is preliminary data.</text>
</comment>
<evidence type="ECO:0000313" key="8">
    <source>
        <dbReference type="EMBL" id="KAK9865386.1"/>
    </source>
</evidence>
<dbReference type="PROSITE" id="PS50103">
    <property type="entry name" value="ZF_C3H1"/>
    <property type="match status" value="1"/>
</dbReference>
<feature type="zinc finger region" description="C3H1-type" evidence="5">
    <location>
        <begin position="56"/>
        <end position="84"/>
    </location>
</feature>
<feature type="compositionally biased region" description="Polar residues" evidence="6">
    <location>
        <begin position="463"/>
        <end position="472"/>
    </location>
</feature>
<dbReference type="AlphaFoldDB" id="A0AAW1T8U0"/>
<dbReference type="PANTHER" id="PTHR14493:SF50">
    <property type="entry name" value="RING FINGER PROTEIN UNKEMPT"/>
    <property type="match status" value="1"/>
</dbReference>
<feature type="domain" description="C3H1-type" evidence="7">
    <location>
        <begin position="56"/>
        <end position="84"/>
    </location>
</feature>
<dbReference type="InterPro" id="IPR057444">
    <property type="entry name" value="Znf-CCCH_AtC3H23-like"/>
</dbReference>
<dbReference type="Proteomes" id="UP001485043">
    <property type="component" value="Unassembled WGS sequence"/>
</dbReference>
<evidence type="ECO:0000256" key="4">
    <source>
        <dbReference type="ARBA" id="ARBA00023125"/>
    </source>
</evidence>
<evidence type="ECO:0000256" key="5">
    <source>
        <dbReference type="PROSITE-ProRule" id="PRU00723"/>
    </source>
</evidence>
<dbReference type="SMART" id="SM00356">
    <property type="entry name" value="ZnF_C3H1"/>
    <property type="match status" value="2"/>
</dbReference>
<dbReference type="GO" id="GO:0008270">
    <property type="term" value="F:zinc ion binding"/>
    <property type="evidence" value="ECO:0007669"/>
    <property type="project" value="UniProtKB-KW"/>
</dbReference>
<feature type="region of interest" description="Disordered" evidence="6">
    <location>
        <begin position="521"/>
        <end position="632"/>
    </location>
</feature>
<feature type="compositionally biased region" description="Low complexity" evidence="6">
    <location>
        <begin position="497"/>
        <end position="509"/>
    </location>
</feature>
<feature type="compositionally biased region" description="Basic and acidic residues" evidence="6">
    <location>
        <begin position="590"/>
        <end position="599"/>
    </location>
</feature>
<proteinExistence type="predicted"/>
<organism evidence="8 9">
    <name type="scientific">Apatococcus fuscideae</name>
    <dbReference type="NCBI Taxonomy" id="2026836"/>
    <lineage>
        <taxon>Eukaryota</taxon>
        <taxon>Viridiplantae</taxon>
        <taxon>Chlorophyta</taxon>
        <taxon>core chlorophytes</taxon>
        <taxon>Trebouxiophyceae</taxon>
        <taxon>Chlorellales</taxon>
        <taxon>Chlorellaceae</taxon>
        <taxon>Apatococcus</taxon>
    </lineage>
</organism>
<evidence type="ECO:0000256" key="3">
    <source>
        <dbReference type="ARBA" id="ARBA00022833"/>
    </source>
</evidence>
<feature type="region of interest" description="Disordered" evidence="6">
    <location>
        <begin position="225"/>
        <end position="285"/>
    </location>
</feature>
<feature type="compositionally biased region" description="Low complexity" evidence="6">
    <location>
        <begin position="225"/>
        <end position="242"/>
    </location>
</feature>
<evidence type="ECO:0000256" key="2">
    <source>
        <dbReference type="ARBA" id="ARBA00022771"/>
    </source>
</evidence>
<dbReference type="Pfam" id="PF25512">
    <property type="entry name" value="zf-CCCH_AtC3H23"/>
    <property type="match status" value="1"/>
</dbReference>
<keyword evidence="4" id="KW-0238">DNA-binding</keyword>
<reference evidence="8 9" key="1">
    <citation type="journal article" date="2024" name="Nat. Commun.">
        <title>Phylogenomics reveals the evolutionary origins of lichenization in chlorophyte algae.</title>
        <authorList>
            <person name="Puginier C."/>
            <person name="Libourel C."/>
            <person name="Otte J."/>
            <person name="Skaloud P."/>
            <person name="Haon M."/>
            <person name="Grisel S."/>
            <person name="Petersen M."/>
            <person name="Berrin J.G."/>
            <person name="Delaux P.M."/>
            <person name="Dal Grande F."/>
            <person name="Keller J."/>
        </authorList>
    </citation>
    <scope>NUCLEOTIDE SEQUENCE [LARGE SCALE GENOMIC DNA]</scope>
    <source>
        <strain evidence="8 9">SAG 2523</strain>
    </source>
</reference>
<gene>
    <name evidence="8" type="ORF">WJX84_006842</name>
</gene>
<keyword evidence="9" id="KW-1185">Reference proteome</keyword>
<name>A0AAW1T8U0_9CHLO</name>
<feature type="compositionally biased region" description="Low complexity" evidence="6">
    <location>
        <begin position="578"/>
        <end position="589"/>
    </location>
</feature>
<dbReference type="GO" id="GO:0003677">
    <property type="term" value="F:DNA binding"/>
    <property type="evidence" value="ECO:0007669"/>
    <property type="project" value="UniProtKB-KW"/>
</dbReference>
<sequence>MVPPEGEESPLYGADDFRIYCMKVLPCSKRYCHDWTTCPFAHPGEKARRRDPRVFNYTGIACPDMKKEGVCPRREACPYAHNVFEYWLHPTRYRTQLCNDDNRCKRRICFFAHTLEELRVPSCKPFVPPEALAAATPSEALTDASGNPSDWNQPFGISRGPGDAPFAGGHSNRALADLQSKLASLQLAVQSTQPGTKLHQDQEMMINVLSTALRNAYVMNSFSAAGTQHQAQPQPAPADQGPRYSQGPHAPLPGAYPQPQGGSLPAMFGQPPEMEHRSSSTPELEPWQASQLQENLALQYARMSLDSMRSGAPSDPHWFNDAEAVYRMSLPNTPQTRHSMSDTHSNRMSLSDLSTRFSLENARMSMSESSGQPGLWQPAPNPSSAILQQRANGQDGNVFRSALYQTEAMLHRPPGQAQASVMQQQWNPYSMGPSLPPHTQPHPGALDGHEPPIHPSYGMPLGLSSNGQSYRGSSDAFGPSIRASLMDHWQQNGAGQSSRRPSSSSANRSSIDQQLYWAAQNGHGHSSSQEAAAHAAGHQAGPSSALNSMRRADAPHQQAGPHPHLDHPQAPAPETAPRSSSDSSRFSMDSLRRSLDPARHSGSGPSSSFEAANGRSSFSGSPRLSESHLHGHESLFAYQPAHNIAGPMASVPEAETVATPLPMPTIEEVKQSTE</sequence>
<keyword evidence="3 5" id="KW-0862">Zinc</keyword>
<keyword evidence="1 5" id="KW-0479">Metal-binding</keyword>
<evidence type="ECO:0000256" key="1">
    <source>
        <dbReference type="ARBA" id="ARBA00022723"/>
    </source>
</evidence>
<protein>
    <recommendedName>
        <fullName evidence="7">C3H1-type domain-containing protein</fullName>
    </recommendedName>
</protein>
<evidence type="ECO:0000259" key="7">
    <source>
        <dbReference type="PROSITE" id="PS50103"/>
    </source>
</evidence>
<accession>A0AAW1T8U0</accession>